<evidence type="ECO:0000256" key="4">
    <source>
        <dbReference type="ARBA" id="ARBA00022692"/>
    </source>
</evidence>
<feature type="transmembrane region" description="Helical" evidence="10">
    <location>
        <begin position="182"/>
        <end position="204"/>
    </location>
</feature>
<dbReference type="CDD" id="cd16917">
    <property type="entry name" value="HATPase_UhpB-NarQ-NarX-like"/>
    <property type="match status" value="1"/>
</dbReference>
<evidence type="ECO:0000256" key="5">
    <source>
        <dbReference type="ARBA" id="ARBA00022777"/>
    </source>
</evidence>
<reference evidence="11 12" key="1">
    <citation type="submission" date="2019-04" db="EMBL/GenBank/DDBJ databases">
        <title>Genome sequence of strain 7209-2.</title>
        <authorList>
            <person name="Gao J."/>
            <person name="Sun J."/>
        </authorList>
    </citation>
    <scope>NUCLEOTIDE SEQUENCE [LARGE SCALE GENOMIC DNA]</scope>
    <source>
        <strain evidence="11 12">7209-2</strain>
    </source>
</reference>
<protein>
    <submittedName>
        <fullName evidence="11">Sensor histidine kinase</fullName>
    </submittedName>
</protein>
<keyword evidence="5 11" id="KW-0418">Kinase</keyword>
<dbReference type="EMBL" id="STGT01000004">
    <property type="protein sequence ID" value="THV12835.1"/>
    <property type="molecule type" value="Genomic_DNA"/>
</dbReference>
<dbReference type="InterPro" id="IPR036890">
    <property type="entry name" value="HATPase_C_sf"/>
</dbReference>
<dbReference type="Proteomes" id="UP000309667">
    <property type="component" value="Unassembled WGS sequence"/>
</dbReference>
<evidence type="ECO:0000256" key="2">
    <source>
        <dbReference type="ARBA" id="ARBA00022475"/>
    </source>
</evidence>
<evidence type="ECO:0000313" key="11">
    <source>
        <dbReference type="EMBL" id="THV12835.1"/>
    </source>
</evidence>
<gene>
    <name evidence="11" type="ORF">E9677_17690</name>
</gene>
<keyword evidence="8 10" id="KW-0472">Membrane</keyword>
<keyword evidence="12" id="KW-1185">Reference proteome</keyword>
<keyword evidence="7" id="KW-0902">Two-component regulatory system</keyword>
<feature type="coiled-coil region" evidence="9">
    <location>
        <begin position="210"/>
        <end position="244"/>
    </location>
</feature>
<keyword evidence="2" id="KW-1003">Cell membrane</keyword>
<dbReference type="SUPFAM" id="SSF55874">
    <property type="entry name" value="ATPase domain of HSP90 chaperone/DNA topoisomerase II/histidine kinase"/>
    <property type="match status" value="1"/>
</dbReference>
<evidence type="ECO:0000256" key="6">
    <source>
        <dbReference type="ARBA" id="ARBA00022989"/>
    </source>
</evidence>
<sequence length="454" mass="49636">MTLAKQFFLAGGIVTAGAVLLVSLSVTNLIAQAVTRNAAAATALYVDSIIAPILPDLSTTQEIDPSVERALDETLSHGALGRRLVSFRLWSKDGKIIYSNDKKLMGLIVPPSEDRQSAFRGELVANYEEKDEDDNPLERESGGPLLEIYNPVLQPWSGEVVAVAEFYEDAEDVGASLTRVLLLTWLSILSVLALFFLVLSLIVFRGSSTIEAQRKVLKEQIADLDRLLRQNTELGKRVQKASQQTAALNEQFLRKVGADIHDGPVQLLAYATMRVDSPAIRSGVGLEVDRKHEVGLIKRSLEDAIHELRSICRGLVLPEIENLPIEQVLDHVVSSYRSRTGADVSLVTEPASCSISPSARICAYRFVQEALNNGWLHAQGKGQFVEQRITHDMLTITVGDEGPGFDLATVWSGRLGLSGMRERIESIGGRFKILTSSSGTILTMFLTISETSAL</sequence>
<evidence type="ECO:0000256" key="8">
    <source>
        <dbReference type="ARBA" id="ARBA00023136"/>
    </source>
</evidence>
<keyword evidence="6 10" id="KW-1133">Transmembrane helix</keyword>
<evidence type="ECO:0000256" key="7">
    <source>
        <dbReference type="ARBA" id="ARBA00023012"/>
    </source>
</evidence>
<name>A0ABY2QSJ2_9HYPH</name>
<proteinExistence type="predicted"/>
<dbReference type="Gene3D" id="3.30.565.10">
    <property type="entry name" value="Histidine kinase-like ATPase, C-terminal domain"/>
    <property type="match status" value="1"/>
</dbReference>
<dbReference type="GO" id="GO:0016301">
    <property type="term" value="F:kinase activity"/>
    <property type="evidence" value="ECO:0007669"/>
    <property type="project" value="UniProtKB-KW"/>
</dbReference>
<keyword evidence="4 10" id="KW-0812">Transmembrane</keyword>
<evidence type="ECO:0000256" key="1">
    <source>
        <dbReference type="ARBA" id="ARBA00004651"/>
    </source>
</evidence>
<organism evidence="11 12">
    <name type="scientific">Rhizobium rhizophilum</name>
    <dbReference type="NCBI Taxonomy" id="1850373"/>
    <lineage>
        <taxon>Bacteria</taxon>
        <taxon>Pseudomonadati</taxon>
        <taxon>Pseudomonadota</taxon>
        <taxon>Alphaproteobacteria</taxon>
        <taxon>Hyphomicrobiales</taxon>
        <taxon>Rhizobiaceae</taxon>
        <taxon>Rhizobium/Agrobacterium group</taxon>
        <taxon>Rhizobium</taxon>
    </lineage>
</organism>
<dbReference type="InterPro" id="IPR050482">
    <property type="entry name" value="Sensor_HK_TwoCompSys"/>
</dbReference>
<keyword evidence="9" id="KW-0175">Coiled coil</keyword>
<evidence type="ECO:0000256" key="9">
    <source>
        <dbReference type="SAM" id="Coils"/>
    </source>
</evidence>
<comment type="caution">
    <text evidence="11">The sequence shown here is derived from an EMBL/GenBank/DDBJ whole genome shotgun (WGS) entry which is preliminary data.</text>
</comment>
<accession>A0ABY2QSJ2</accession>
<evidence type="ECO:0000256" key="10">
    <source>
        <dbReference type="SAM" id="Phobius"/>
    </source>
</evidence>
<evidence type="ECO:0000313" key="12">
    <source>
        <dbReference type="Proteomes" id="UP000309667"/>
    </source>
</evidence>
<dbReference type="PANTHER" id="PTHR24421">
    <property type="entry name" value="NITRATE/NITRITE SENSOR PROTEIN NARX-RELATED"/>
    <property type="match status" value="1"/>
</dbReference>
<evidence type="ECO:0000256" key="3">
    <source>
        <dbReference type="ARBA" id="ARBA00022679"/>
    </source>
</evidence>
<keyword evidence="3" id="KW-0808">Transferase</keyword>
<comment type="subcellular location">
    <subcellularLocation>
        <location evidence="1">Cell membrane</location>
        <topology evidence="1">Multi-pass membrane protein</topology>
    </subcellularLocation>
</comment>
<dbReference type="PANTHER" id="PTHR24421:SF37">
    <property type="entry name" value="SENSOR HISTIDINE KINASE NARS"/>
    <property type="match status" value="1"/>
</dbReference>